<proteinExistence type="predicted"/>
<evidence type="ECO:0000313" key="1">
    <source>
        <dbReference type="EMBL" id="MBM9575706.1"/>
    </source>
</evidence>
<name>A0ABS2U5R4_9LEPT</name>
<accession>A0ABS2U5R4</accession>
<dbReference type="PROSITE" id="PS51257">
    <property type="entry name" value="PROKAR_LIPOPROTEIN"/>
    <property type="match status" value="1"/>
</dbReference>
<keyword evidence="2" id="KW-1185">Reference proteome</keyword>
<organism evidence="1 2">
    <name type="scientific">Leptospira ainlahdjerensis</name>
    <dbReference type="NCBI Taxonomy" id="2810033"/>
    <lineage>
        <taxon>Bacteria</taxon>
        <taxon>Pseudomonadati</taxon>
        <taxon>Spirochaetota</taxon>
        <taxon>Spirochaetia</taxon>
        <taxon>Leptospirales</taxon>
        <taxon>Leptospiraceae</taxon>
        <taxon>Leptospira</taxon>
    </lineage>
</organism>
<reference evidence="1 2" key="1">
    <citation type="submission" date="2021-02" db="EMBL/GenBank/DDBJ databases">
        <title>Leptospira ainlahdjerensis sp. nov., Leptospira ainazelensis sp. nov., Leptospira abararensis sp. nov. and Leptospira chreensis sp. nov., four new species isolated from water sources in Algeria.</title>
        <authorList>
            <person name="Amara Korba A."/>
            <person name="Kainiu M."/>
            <person name="Vincent A.T."/>
            <person name="Mariet J.-F."/>
            <person name="Veyrier F.J."/>
            <person name="Goarant C."/>
            <person name="Picardeau M."/>
        </authorList>
    </citation>
    <scope>NUCLEOTIDE SEQUENCE [LARGE SCALE GENOMIC DNA]</scope>
    <source>
        <strain evidence="1 2">201903070</strain>
    </source>
</reference>
<comment type="caution">
    <text evidence="1">The sequence shown here is derived from an EMBL/GenBank/DDBJ whole genome shotgun (WGS) entry which is preliminary data.</text>
</comment>
<evidence type="ECO:0000313" key="2">
    <source>
        <dbReference type="Proteomes" id="UP000724686"/>
    </source>
</evidence>
<dbReference type="RefSeq" id="WP_205277915.1">
    <property type="nucleotide sequence ID" value="NZ_JAFFPU010000004.1"/>
</dbReference>
<sequence length="106" mass="12146">MMENAKLRFPTIGIFVLLISLGMSCQPYMYRNYNDCARNDSGNCDGYRRYSSYGFQNRPGYPGYYRNDSNYGTNGIGNGGSGFRHNPMHIPSGRFHNLGRPSRWKL</sequence>
<gene>
    <name evidence="1" type="ORF">JWG45_00935</name>
</gene>
<dbReference type="Proteomes" id="UP000724686">
    <property type="component" value="Unassembled WGS sequence"/>
</dbReference>
<evidence type="ECO:0008006" key="3">
    <source>
        <dbReference type="Google" id="ProtNLM"/>
    </source>
</evidence>
<dbReference type="EMBL" id="JAFFPU010000004">
    <property type="protein sequence ID" value="MBM9575706.1"/>
    <property type="molecule type" value="Genomic_DNA"/>
</dbReference>
<protein>
    <recommendedName>
        <fullName evidence="3">Lipoprotein</fullName>
    </recommendedName>
</protein>